<dbReference type="GO" id="GO:0070319">
    <property type="term" value="C:Golgi to plasma membrane transport vesicle"/>
    <property type="evidence" value="ECO:0007669"/>
    <property type="project" value="TreeGrafter"/>
</dbReference>
<evidence type="ECO:0000256" key="3">
    <source>
        <dbReference type="SAM" id="MobiDB-lite"/>
    </source>
</evidence>
<feature type="compositionally biased region" description="Basic and acidic residues" evidence="3">
    <location>
        <begin position="420"/>
        <end position="429"/>
    </location>
</feature>
<dbReference type="EMBL" id="JARKIE010000076">
    <property type="protein sequence ID" value="KAJ7688893.1"/>
    <property type="molecule type" value="Genomic_DNA"/>
</dbReference>
<feature type="region of interest" description="Disordered" evidence="3">
    <location>
        <begin position="420"/>
        <end position="453"/>
    </location>
</feature>
<dbReference type="PANTHER" id="PTHR14430:SF0">
    <property type="entry name" value="SEC2P DOMAIN-CONTAINING PROTEIN"/>
    <property type="match status" value="1"/>
</dbReference>
<feature type="coiled-coil region" evidence="2">
    <location>
        <begin position="194"/>
        <end position="289"/>
    </location>
</feature>
<comment type="caution">
    <text evidence="5">The sequence shown here is derived from an EMBL/GenBank/DDBJ whole genome shotgun (WGS) entry which is preliminary data.</text>
</comment>
<feature type="region of interest" description="Disordered" evidence="3">
    <location>
        <begin position="293"/>
        <end position="404"/>
    </location>
</feature>
<reference evidence="5" key="1">
    <citation type="submission" date="2023-03" db="EMBL/GenBank/DDBJ databases">
        <title>Massive genome expansion in bonnet fungi (Mycena s.s.) driven by repeated elements and novel gene families across ecological guilds.</title>
        <authorList>
            <consortium name="Lawrence Berkeley National Laboratory"/>
            <person name="Harder C.B."/>
            <person name="Miyauchi S."/>
            <person name="Viragh M."/>
            <person name="Kuo A."/>
            <person name="Thoen E."/>
            <person name="Andreopoulos B."/>
            <person name="Lu D."/>
            <person name="Skrede I."/>
            <person name="Drula E."/>
            <person name="Henrissat B."/>
            <person name="Morin E."/>
            <person name="Kohler A."/>
            <person name="Barry K."/>
            <person name="LaButti K."/>
            <person name="Morin E."/>
            <person name="Salamov A."/>
            <person name="Lipzen A."/>
            <person name="Mereny Z."/>
            <person name="Hegedus B."/>
            <person name="Baldrian P."/>
            <person name="Stursova M."/>
            <person name="Weitz H."/>
            <person name="Taylor A."/>
            <person name="Grigoriev I.V."/>
            <person name="Nagy L.G."/>
            <person name="Martin F."/>
            <person name="Kauserud H."/>
        </authorList>
    </citation>
    <scope>NUCLEOTIDE SEQUENCE</scope>
    <source>
        <strain evidence="5">CBHHK067</strain>
    </source>
</reference>
<organism evidence="5 6">
    <name type="scientific">Mycena rosella</name>
    <name type="common">Pink bonnet</name>
    <name type="synonym">Agaricus rosellus</name>
    <dbReference type="NCBI Taxonomy" id="1033263"/>
    <lineage>
        <taxon>Eukaryota</taxon>
        <taxon>Fungi</taxon>
        <taxon>Dikarya</taxon>
        <taxon>Basidiomycota</taxon>
        <taxon>Agaricomycotina</taxon>
        <taxon>Agaricomycetes</taxon>
        <taxon>Agaricomycetidae</taxon>
        <taxon>Agaricales</taxon>
        <taxon>Marasmiineae</taxon>
        <taxon>Mycenaceae</taxon>
        <taxon>Mycena</taxon>
    </lineage>
</organism>
<feature type="region of interest" description="Disordered" evidence="3">
    <location>
        <begin position="1"/>
        <end position="36"/>
    </location>
</feature>
<feature type="compositionally biased region" description="Low complexity" evidence="3">
    <location>
        <begin position="442"/>
        <end position="453"/>
    </location>
</feature>
<feature type="domain" description="GDP/GTP exchange factor Sec2 N-terminal" evidence="4">
    <location>
        <begin position="190"/>
        <end position="242"/>
    </location>
</feature>
<name>A0AAD7GH87_MYCRO</name>
<evidence type="ECO:0000259" key="4">
    <source>
        <dbReference type="Pfam" id="PF06428"/>
    </source>
</evidence>
<feature type="compositionally biased region" description="Low complexity" evidence="3">
    <location>
        <begin position="154"/>
        <end position="175"/>
    </location>
</feature>
<proteinExistence type="predicted"/>
<evidence type="ECO:0000256" key="1">
    <source>
        <dbReference type="ARBA" id="ARBA00023054"/>
    </source>
</evidence>
<dbReference type="InterPro" id="IPR040351">
    <property type="entry name" value="RAB3IL/RAB3IP/Sec2"/>
</dbReference>
<keyword evidence="1 2" id="KW-0175">Coiled coil</keyword>
<protein>
    <recommendedName>
        <fullName evidence="4">GDP/GTP exchange factor Sec2 N-terminal domain-containing protein</fullName>
    </recommendedName>
</protein>
<dbReference type="AlphaFoldDB" id="A0AAD7GH87"/>
<dbReference type="Gene3D" id="6.10.140.910">
    <property type="match status" value="1"/>
</dbReference>
<dbReference type="PANTHER" id="PTHR14430">
    <property type="entry name" value="RABIN3-RELATED"/>
    <property type="match status" value="1"/>
</dbReference>
<accession>A0AAD7GH87</accession>
<feature type="compositionally biased region" description="Gly residues" evidence="3">
    <location>
        <begin position="312"/>
        <end position="323"/>
    </location>
</feature>
<dbReference type="Pfam" id="PF06428">
    <property type="entry name" value="Sec2p"/>
    <property type="match status" value="1"/>
</dbReference>
<dbReference type="SUPFAM" id="SSF144284">
    <property type="entry name" value="Sec2 N-terminal region"/>
    <property type="match status" value="1"/>
</dbReference>
<gene>
    <name evidence="5" type="ORF">B0H17DRAFT_1067791</name>
</gene>
<sequence length="453" mass="47982">MSRMLHFPSSLQNGGGGGSNGGVPRRSDSLNATQQKAPTHQIFLTIEQELHDARRVGSHGQEEDLRSALNMVINRVTELSALLSEAYKSQAELELQIGVAKSNLQLVIANNEMLEEALKAGNGRDVGWRRASGAGSSRGDERAHNHNHNANLDSSSASSSSTSSPNPGESPTEGSNSRFFKTFFNGPRVAKAEADRARGEAAAAARDKAALEAEIEALSQALFEEANRMVASERKRRAEAEGELADELKRARVALREEVREARETREELREAVEEKAALRSALRLIEGENVELRSGSSLSLTHGRSGSQASFGGGGAEGGSGSPGSSPGSSPERLTRSRSSSEVGTKSPVHSPDASPTLPTLPPAPHVPTHFPSSPHLSAASTDDDEELMFAPTGLPSSRTLPLDLDARTPLDLDLAHLDLRTREDDSRSSSPACSPPPTALAPAPSDPWAGA</sequence>
<feature type="compositionally biased region" description="Polar residues" evidence="3">
    <location>
        <begin position="372"/>
        <end position="382"/>
    </location>
</feature>
<evidence type="ECO:0000256" key="2">
    <source>
        <dbReference type="SAM" id="Coils"/>
    </source>
</evidence>
<evidence type="ECO:0000313" key="6">
    <source>
        <dbReference type="Proteomes" id="UP001221757"/>
    </source>
</evidence>
<dbReference type="GO" id="GO:0051286">
    <property type="term" value="C:cell tip"/>
    <property type="evidence" value="ECO:0007669"/>
    <property type="project" value="TreeGrafter"/>
</dbReference>
<feature type="region of interest" description="Disordered" evidence="3">
    <location>
        <begin position="125"/>
        <end position="180"/>
    </location>
</feature>
<keyword evidence="6" id="KW-1185">Reference proteome</keyword>
<dbReference type="GO" id="GO:0005085">
    <property type="term" value="F:guanyl-nucleotide exchange factor activity"/>
    <property type="evidence" value="ECO:0007669"/>
    <property type="project" value="InterPro"/>
</dbReference>
<dbReference type="GO" id="GO:0006887">
    <property type="term" value="P:exocytosis"/>
    <property type="evidence" value="ECO:0007669"/>
    <property type="project" value="TreeGrafter"/>
</dbReference>
<dbReference type="Proteomes" id="UP001221757">
    <property type="component" value="Unassembled WGS sequence"/>
</dbReference>
<dbReference type="InterPro" id="IPR009449">
    <property type="entry name" value="Sec2_N"/>
</dbReference>
<evidence type="ECO:0000313" key="5">
    <source>
        <dbReference type="EMBL" id="KAJ7688893.1"/>
    </source>
</evidence>